<comment type="subcellular location">
    <subcellularLocation>
        <location evidence="2">Membrane</location>
        <topology evidence="2">Single-pass membrane protein</topology>
    </subcellularLocation>
</comment>
<comment type="catalytic activity">
    <reaction evidence="1">
        <text>S-ubiquitinyl-[E2 ubiquitin-conjugating enzyme]-L-cysteine + [acceptor protein]-L-lysine = [E2 ubiquitin-conjugating enzyme]-L-cysteine + N(6)-ubiquitinyl-[acceptor protein]-L-lysine.</text>
        <dbReference type="EC" id="2.3.2.27"/>
    </reaction>
</comment>
<feature type="region of interest" description="Disordered" evidence="11">
    <location>
        <begin position="239"/>
        <end position="286"/>
    </location>
</feature>
<evidence type="ECO:0000256" key="11">
    <source>
        <dbReference type="SAM" id="MobiDB-lite"/>
    </source>
</evidence>
<name>A0A0B7ACF4_9EUPU</name>
<evidence type="ECO:0000256" key="3">
    <source>
        <dbReference type="ARBA" id="ARBA00012483"/>
    </source>
</evidence>
<feature type="compositionally biased region" description="Low complexity" evidence="11">
    <location>
        <begin position="244"/>
        <end position="260"/>
    </location>
</feature>
<evidence type="ECO:0000256" key="10">
    <source>
        <dbReference type="PROSITE-ProRule" id="PRU00175"/>
    </source>
</evidence>
<keyword evidence="5" id="KW-0479">Metal-binding</keyword>
<dbReference type="SUPFAM" id="SSF57850">
    <property type="entry name" value="RING/U-box"/>
    <property type="match status" value="1"/>
</dbReference>
<dbReference type="InterPro" id="IPR011016">
    <property type="entry name" value="Znf_RING-CH"/>
</dbReference>
<dbReference type="EC" id="2.3.2.27" evidence="3"/>
<dbReference type="GO" id="GO:0016020">
    <property type="term" value="C:membrane"/>
    <property type="evidence" value="ECO:0007669"/>
    <property type="project" value="UniProtKB-SubCell"/>
</dbReference>
<dbReference type="EMBL" id="HACG01031477">
    <property type="protein sequence ID" value="CEK78342.1"/>
    <property type="molecule type" value="Transcribed_RNA"/>
</dbReference>
<feature type="compositionally biased region" description="Polar residues" evidence="11">
    <location>
        <begin position="269"/>
        <end position="278"/>
    </location>
</feature>
<dbReference type="InterPro" id="IPR003137">
    <property type="entry name" value="PA_domain"/>
</dbReference>
<dbReference type="SMART" id="SM00184">
    <property type="entry name" value="RING"/>
    <property type="match status" value="1"/>
</dbReference>
<protein>
    <recommendedName>
        <fullName evidence="3">RING-type E3 ubiquitin transferase</fullName>
        <ecNumber evidence="3">2.3.2.27</ecNumber>
    </recommendedName>
</protein>
<dbReference type="GO" id="GO:0061630">
    <property type="term" value="F:ubiquitin protein ligase activity"/>
    <property type="evidence" value="ECO:0007669"/>
    <property type="project" value="UniProtKB-EC"/>
</dbReference>
<dbReference type="AlphaFoldDB" id="A0A0B7ACF4"/>
<dbReference type="GO" id="GO:0008270">
    <property type="term" value="F:zinc ion binding"/>
    <property type="evidence" value="ECO:0007669"/>
    <property type="project" value="UniProtKB-KW"/>
</dbReference>
<feature type="domain" description="RING-type" evidence="13">
    <location>
        <begin position="190"/>
        <end position="232"/>
    </location>
</feature>
<dbReference type="Pfam" id="PF02225">
    <property type="entry name" value="PA"/>
    <property type="match status" value="1"/>
</dbReference>
<feature type="compositionally biased region" description="Basic residues" evidence="11">
    <location>
        <begin position="385"/>
        <end position="395"/>
    </location>
</feature>
<dbReference type="PANTHER" id="PTHR47168">
    <property type="entry name" value="RING ZINC FINGER DOMAIN SUPERFAMILY PROTEIN-RELATED"/>
    <property type="match status" value="1"/>
</dbReference>
<dbReference type="CDD" id="cd16796">
    <property type="entry name" value="RING-H2_RNF13"/>
    <property type="match status" value="1"/>
</dbReference>
<feature type="transmembrane region" description="Helical" evidence="12">
    <location>
        <begin position="133"/>
        <end position="157"/>
    </location>
</feature>
<keyword evidence="4 12" id="KW-0812">Transmembrane</keyword>
<gene>
    <name evidence="14" type="primary">ORF109629</name>
</gene>
<dbReference type="Gene3D" id="3.30.40.10">
    <property type="entry name" value="Zinc/RING finger domain, C3HC4 (zinc finger)"/>
    <property type="match status" value="1"/>
</dbReference>
<reference evidence="14" key="1">
    <citation type="submission" date="2014-12" db="EMBL/GenBank/DDBJ databases">
        <title>Insight into the proteome of Arion vulgaris.</title>
        <authorList>
            <person name="Aradska J."/>
            <person name="Bulat T."/>
            <person name="Smidak R."/>
            <person name="Sarate P."/>
            <person name="Gangsoo J."/>
            <person name="Sialana F."/>
            <person name="Bilban M."/>
            <person name="Lubec G."/>
        </authorList>
    </citation>
    <scope>NUCLEOTIDE SEQUENCE</scope>
    <source>
        <tissue evidence="14">Skin</tissue>
    </source>
</reference>
<keyword evidence="7" id="KW-0862">Zinc</keyword>
<evidence type="ECO:0000259" key="13">
    <source>
        <dbReference type="PROSITE" id="PS50089"/>
    </source>
</evidence>
<evidence type="ECO:0000256" key="6">
    <source>
        <dbReference type="ARBA" id="ARBA00022771"/>
    </source>
</evidence>
<evidence type="ECO:0000256" key="5">
    <source>
        <dbReference type="ARBA" id="ARBA00022723"/>
    </source>
</evidence>
<dbReference type="InterPro" id="IPR051653">
    <property type="entry name" value="E3_ligase_sorting_rcpt"/>
</dbReference>
<keyword evidence="8 12" id="KW-1133">Transmembrane helix</keyword>
<evidence type="ECO:0000256" key="12">
    <source>
        <dbReference type="SAM" id="Phobius"/>
    </source>
</evidence>
<dbReference type="PANTHER" id="PTHR47168:SF1">
    <property type="entry name" value="OS02G0798600 PROTEIN"/>
    <property type="match status" value="1"/>
</dbReference>
<dbReference type="SUPFAM" id="SSF52025">
    <property type="entry name" value="PA domain"/>
    <property type="match status" value="1"/>
</dbReference>
<sequence>MQAKFGPDFPYDGLEGHLLYAEPDSQACGPVKPPPSTNNKYFWILLIARGGNCQFSDKVLNAQLHNYSAAIVHNYDHKDGLIPMGGDGTRVSIPSTFVGWKDGMELKRLYSYYTHKEYIIRILEDESIDYTSYLWPFLLVLAICILMVMIFLILKFLRDYASRRFSRLSNKHLKKIPIRKYKKGDYYDTCAICLEEYEEGEKIRVLPCDHVYHRKCIDPWLTKNKKTCPVCKRRVIPGRDADSESGSDADTGGTTAGGSENTPLLMGRSLQSGSQQNFGSVTGTTVVPTSHTGSAIMSSALDVDHGAVGGVGISDRIHRLHAPVISSKGNIQDGGEKREGRLDRKRKKQDRRAVRRDETARREEETRPRDDEAAGTSNVSEMRVHRERRKRRKDKKRGENRANLREFVTIESETEKKPEESTNEKDDENSATICERESSDGIVNCSEENEHETYVNPSFSENHDIVIPGTSWRRELNEVV</sequence>
<dbReference type="Gene3D" id="3.50.30.30">
    <property type="match status" value="1"/>
</dbReference>
<evidence type="ECO:0000256" key="4">
    <source>
        <dbReference type="ARBA" id="ARBA00022692"/>
    </source>
</evidence>
<keyword evidence="9 12" id="KW-0472">Membrane</keyword>
<feature type="region of interest" description="Disordered" evidence="11">
    <location>
        <begin position="324"/>
        <end position="457"/>
    </location>
</feature>
<evidence type="ECO:0000256" key="1">
    <source>
        <dbReference type="ARBA" id="ARBA00000900"/>
    </source>
</evidence>
<dbReference type="InterPro" id="IPR013083">
    <property type="entry name" value="Znf_RING/FYVE/PHD"/>
</dbReference>
<evidence type="ECO:0000256" key="7">
    <source>
        <dbReference type="ARBA" id="ARBA00022833"/>
    </source>
</evidence>
<feature type="compositionally biased region" description="Basic and acidic residues" evidence="11">
    <location>
        <begin position="413"/>
        <end position="424"/>
    </location>
</feature>
<evidence type="ECO:0000256" key="9">
    <source>
        <dbReference type="ARBA" id="ARBA00023136"/>
    </source>
</evidence>
<dbReference type="PROSITE" id="PS50089">
    <property type="entry name" value="ZF_RING_2"/>
    <property type="match status" value="1"/>
</dbReference>
<dbReference type="SMART" id="SM00744">
    <property type="entry name" value="RINGv"/>
    <property type="match status" value="1"/>
</dbReference>
<proteinExistence type="predicted"/>
<keyword evidence="6 10" id="KW-0863">Zinc-finger</keyword>
<feature type="compositionally biased region" description="Basic and acidic residues" evidence="11">
    <location>
        <begin position="351"/>
        <end position="372"/>
    </location>
</feature>
<organism evidence="14">
    <name type="scientific">Arion vulgaris</name>
    <dbReference type="NCBI Taxonomy" id="1028688"/>
    <lineage>
        <taxon>Eukaryota</taxon>
        <taxon>Metazoa</taxon>
        <taxon>Spiralia</taxon>
        <taxon>Lophotrochozoa</taxon>
        <taxon>Mollusca</taxon>
        <taxon>Gastropoda</taxon>
        <taxon>Heterobranchia</taxon>
        <taxon>Euthyneura</taxon>
        <taxon>Panpulmonata</taxon>
        <taxon>Eupulmonata</taxon>
        <taxon>Stylommatophora</taxon>
        <taxon>Helicina</taxon>
        <taxon>Arionoidea</taxon>
        <taxon>Arionidae</taxon>
        <taxon>Arion</taxon>
    </lineage>
</organism>
<evidence type="ECO:0000313" key="14">
    <source>
        <dbReference type="EMBL" id="CEK78342.1"/>
    </source>
</evidence>
<evidence type="ECO:0000256" key="8">
    <source>
        <dbReference type="ARBA" id="ARBA00022989"/>
    </source>
</evidence>
<dbReference type="FunFam" id="3.30.40.10:FF:000824">
    <property type="entry name" value="E3 ubiquitin-protein ligase RNF13"/>
    <property type="match status" value="1"/>
</dbReference>
<dbReference type="InterPro" id="IPR001841">
    <property type="entry name" value="Znf_RING"/>
</dbReference>
<accession>A0A0B7ACF4</accession>
<dbReference type="Pfam" id="PF13639">
    <property type="entry name" value="zf-RING_2"/>
    <property type="match status" value="1"/>
</dbReference>
<evidence type="ECO:0000256" key="2">
    <source>
        <dbReference type="ARBA" id="ARBA00004167"/>
    </source>
</evidence>
<dbReference type="InterPro" id="IPR046450">
    <property type="entry name" value="PA_dom_sf"/>
</dbReference>